<dbReference type="STRING" id="1003.SAMN04488541_102261"/>
<dbReference type="Proteomes" id="UP000199513">
    <property type="component" value="Unassembled WGS sequence"/>
</dbReference>
<evidence type="ECO:0000313" key="1">
    <source>
        <dbReference type="EMBL" id="SFF26162.1"/>
    </source>
</evidence>
<accession>A0A1I2H923</accession>
<gene>
    <name evidence="1" type="ORF">SAMN04488541_102261</name>
</gene>
<dbReference type="PROSITE" id="PS51257">
    <property type="entry name" value="PROKAR_LIPOPROTEIN"/>
    <property type="match status" value="1"/>
</dbReference>
<sequence length="167" mass="19470">MMTKINVAYCVFIMLLFIACGQIDTQRQSDTLKKEMKAKKLKRLTEGQIQTAALEEGKSIVLRLEGILLSIADTNNFDCEEFKNIQFQNEVLMSFKLFCQQSPEMNEKERQIWEAYQNNLSQKLPIGDNLQKLGQTEFLYSAPLYIKNQYRGLWSIVLSKKEIVRKM</sequence>
<reference evidence="1 2" key="1">
    <citation type="submission" date="2016-10" db="EMBL/GenBank/DDBJ databases">
        <authorList>
            <person name="de Groot N.N."/>
        </authorList>
    </citation>
    <scope>NUCLEOTIDE SEQUENCE [LARGE SCALE GENOMIC DNA]</scope>
    <source>
        <strain>GEY</strain>
        <strain evidence="2">DSM 9560</strain>
    </source>
</reference>
<dbReference type="AlphaFoldDB" id="A0A1I2H923"/>
<organism evidence="1 2">
    <name type="scientific">Thermoflexibacter ruber</name>
    <dbReference type="NCBI Taxonomy" id="1003"/>
    <lineage>
        <taxon>Bacteria</taxon>
        <taxon>Pseudomonadati</taxon>
        <taxon>Bacteroidota</taxon>
        <taxon>Cytophagia</taxon>
        <taxon>Cytophagales</taxon>
        <taxon>Thermoflexibacteraceae</taxon>
        <taxon>Thermoflexibacter</taxon>
    </lineage>
</organism>
<name>A0A1I2H923_9BACT</name>
<protein>
    <recommendedName>
        <fullName evidence="3">Lipoprotein</fullName>
    </recommendedName>
</protein>
<dbReference type="OrthoDB" id="9930714at2"/>
<dbReference type="EMBL" id="FONY01000022">
    <property type="protein sequence ID" value="SFF26162.1"/>
    <property type="molecule type" value="Genomic_DNA"/>
</dbReference>
<keyword evidence="2" id="KW-1185">Reference proteome</keyword>
<evidence type="ECO:0000313" key="2">
    <source>
        <dbReference type="Proteomes" id="UP000199513"/>
    </source>
</evidence>
<proteinExistence type="predicted"/>
<evidence type="ECO:0008006" key="3">
    <source>
        <dbReference type="Google" id="ProtNLM"/>
    </source>
</evidence>
<dbReference type="RefSeq" id="WP_091546139.1">
    <property type="nucleotide sequence ID" value="NZ_FONY01000022.1"/>
</dbReference>